<evidence type="ECO:0000313" key="4">
    <source>
        <dbReference type="EMBL" id="EFJ38567.1"/>
    </source>
</evidence>
<dbReference type="InterPro" id="IPR051058">
    <property type="entry name" value="GDSL_Est/Lipase"/>
</dbReference>
<evidence type="ECO:0000256" key="3">
    <source>
        <dbReference type="SAM" id="SignalP"/>
    </source>
</evidence>
<accession>D8QR67</accession>
<dbReference type="Pfam" id="PF00657">
    <property type="entry name" value="Lipase_GDSL"/>
    <property type="match status" value="1"/>
</dbReference>
<evidence type="ECO:0000256" key="2">
    <source>
        <dbReference type="ARBA" id="ARBA00022801"/>
    </source>
</evidence>
<name>D8QR67_SELML</name>
<dbReference type="InterPro" id="IPR001087">
    <property type="entry name" value="GDSL"/>
</dbReference>
<reference evidence="4 5" key="1">
    <citation type="journal article" date="2011" name="Science">
        <title>The Selaginella genome identifies genetic changes associated with the evolution of vascular plants.</title>
        <authorList>
            <person name="Banks J.A."/>
            <person name="Nishiyama T."/>
            <person name="Hasebe M."/>
            <person name="Bowman J.L."/>
            <person name="Gribskov M."/>
            <person name="dePamphilis C."/>
            <person name="Albert V.A."/>
            <person name="Aono N."/>
            <person name="Aoyama T."/>
            <person name="Ambrose B.A."/>
            <person name="Ashton N.W."/>
            <person name="Axtell M.J."/>
            <person name="Barker E."/>
            <person name="Barker M.S."/>
            <person name="Bennetzen J.L."/>
            <person name="Bonawitz N.D."/>
            <person name="Chapple C."/>
            <person name="Cheng C."/>
            <person name="Correa L.G."/>
            <person name="Dacre M."/>
            <person name="DeBarry J."/>
            <person name="Dreyer I."/>
            <person name="Elias M."/>
            <person name="Engstrom E.M."/>
            <person name="Estelle M."/>
            <person name="Feng L."/>
            <person name="Finet C."/>
            <person name="Floyd S.K."/>
            <person name="Frommer W.B."/>
            <person name="Fujita T."/>
            <person name="Gramzow L."/>
            <person name="Gutensohn M."/>
            <person name="Harholt J."/>
            <person name="Hattori M."/>
            <person name="Heyl A."/>
            <person name="Hirai T."/>
            <person name="Hiwatashi Y."/>
            <person name="Ishikawa M."/>
            <person name="Iwata M."/>
            <person name="Karol K.G."/>
            <person name="Koehler B."/>
            <person name="Kolukisaoglu U."/>
            <person name="Kubo M."/>
            <person name="Kurata T."/>
            <person name="Lalonde S."/>
            <person name="Li K."/>
            <person name="Li Y."/>
            <person name="Litt A."/>
            <person name="Lyons E."/>
            <person name="Manning G."/>
            <person name="Maruyama T."/>
            <person name="Michael T.P."/>
            <person name="Mikami K."/>
            <person name="Miyazaki S."/>
            <person name="Morinaga S."/>
            <person name="Murata T."/>
            <person name="Mueller-Roeber B."/>
            <person name="Nelson D.R."/>
            <person name="Obara M."/>
            <person name="Oguri Y."/>
            <person name="Olmstead R.G."/>
            <person name="Onodera N."/>
            <person name="Petersen B.L."/>
            <person name="Pils B."/>
            <person name="Prigge M."/>
            <person name="Rensing S.A."/>
            <person name="Riano-Pachon D.M."/>
            <person name="Roberts A.W."/>
            <person name="Sato Y."/>
            <person name="Scheller H.V."/>
            <person name="Schulz B."/>
            <person name="Schulz C."/>
            <person name="Shakirov E.V."/>
            <person name="Shibagaki N."/>
            <person name="Shinohara N."/>
            <person name="Shippen D.E."/>
            <person name="Soerensen I."/>
            <person name="Sotooka R."/>
            <person name="Sugimoto N."/>
            <person name="Sugita M."/>
            <person name="Sumikawa N."/>
            <person name="Tanurdzic M."/>
            <person name="Theissen G."/>
            <person name="Ulvskov P."/>
            <person name="Wakazuki S."/>
            <person name="Weng J.K."/>
            <person name="Willats W.W."/>
            <person name="Wipf D."/>
            <person name="Wolf P.G."/>
            <person name="Yang L."/>
            <person name="Zimmer A.D."/>
            <person name="Zhu Q."/>
            <person name="Mitros T."/>
            <person name="Hellsten U."/>
            <person name="Loque D."/>
            <person name="Otillar R."/>
            <person name="Salamov A."/>
            <person name="Schmutz J."/>
            <person name="Shapiro H."/>
            <person name="Lindquist E."/>
            <person name="Lucas S."/>
            <person name="Rokhsar D."/>
            <person name="Grigoriev I.V."/>
        </authorList>
    </citation>
    <scope>NUCLEOTIDE SEQUENCE [LARGE SCALE GENOMIC DNA]</scope>
</reference>
<dbReference type="Proteomes" id="UP000001514">
    <property type="component" value="Unassembled WGS sequence"/>
</dbReference>
<dbReference type="HOGENOM" id="CLU_015101_0_0_1"/>
<dbReference type="Gramene" id="EFJ38567">
    <property type="protein sequence ID" value="EFJ38567"/>
    <property type="gene ID" value="SELMODRAFT_402598"/>
</dbReference>
<dbReference type="EMBL" id="GL377565">
    <property type="protein sequence ID" value="EFJ38567.1"/>
    <property type="molecule type" value="Genomic_DNA"/>
</dbReference>
<sequence>MAQQLFLLLIALQLTLFSRFPGFCKAAQVPAFFVIGDSLVDPGNNNYIVTIAKSNFPPYGMQFDTRMPTGRFTNAALLGLPLPPAFLDPSLTAVNYLQGVNFASAGCGIIDATGNIFVGRIPLSEQVTQLAKVKKQIAGVIGPGAAENLIASSIVATIVGSNDYINNYLFKATKEAKLPPKQFQDLLISTYAEQVKRLYDIGVRKLIAFNIPPIGCIPRSLAFYGSKNGECIQFVNDFAINFNKEFKPLIQKLRKTLSGLEIVHTDSYKEVTTIYDNPSNFGFTFNSIACCGKGRYNGLIQCLPHFPSCRDYDQRIFFDSFHTTARANNIVANFTYFGGQEFNDPISVQQLASL</sequence>
<keyword evidence="3" id="KW-0732">Signal</keyword>
<dbReference type="GO" id="GO:0016788">
    <property type="term" value="F:hydrolase activity, acting on ester bonds"/>
    <property type="evidence" value="ECO:0007669"/>
    <property type="project" value="InterPro"/>
</dbReference>
<dbReference type="AlphaFoldDB" id="D8QR67"/>
<comment type="similarity">
    <text evidence="1">Belongs to the 'GDSL' lipolytic enzyme family.</text>
</comment>
<dbReference type="Gene3D" id="3.40.50.1110">
    <property type="entry name" value="SGNH hydrolase"/>
    <property type="match status" value="1"/>
</dbReference>
<feature type="signal peptide" evidence="3">
    <location>
        <begin position="1"/>
        <end position="26"/>
    </location>
</feature>
<dbReference type="InterPro" id="IPR035669">
    <property type="entry name" value="SGNH_plant_lipase-like"/>
</dbReference>
<keyword evidence="2" id="KW-0378">Hydrolase</keyword>
<evidence type="ECO:0000313" key="5">
    <source>
        <dbReference type="Proteomes" id="UP000001514"/>
    </source>
</evidence>
<evidence type="ECO:0000256" key="1">
    <source>
        <dbReference type="ARBA" id="ARBA00008668"/>
    </source>
</evidence>
<dbReference type="InParanoid" id="D8QR67"/>
<proteinExistence type="inferred from homology"/>
<dbReference type="OMA" id="QITEMIG"/>
<keyword evidence="5" id="KW-1185">Reference proteome</keyword>
<feature type="chain" id="PRO_5003121127" evidence="3">
    <location>
        <begin position="27"/>
        <end position="354"/>
    </location>
</feature>
<dbReference type="STRING" id="88036.D8QR67"/>
<gene>
    <name evidence="4" type="ORF">SELMODRAFT_402598</name>
</gene>
<dbReference type="KEGG" id="smo:SELMODRAFT_402598"/>
<dbReference type="PANTHER" id="PTHR45648">
    <property type="entry name" value="GDSL LIPASE/ACYLHYDROLASE FAMILY PROTEIN (AFU_ORTHOLOGUE AFUA_4G14700)"/>
    <property type="match status" value="1"/>
</dbReference>
<dbReference type="CDD" id="cd01837">
    <property type="entry name" value="SGNH_plant_lipase_like"/>
    <property type="match status" value="1"/>
</dbReference>
<dbReference type="PANTHER" id="PTHR45648:SF94">
    <property type="entry name" value="GDSL ESTERASE_LIPASE"/>
    <property type="match status" value="1"/>
</dbReference>
<protein>
    <submittedName>
        <fullName evidence="4">Uncharacterized protein</fullName>
    </submittedName>
</protein>
<organism evidence="5">
    <name type="scientific">Selaginella moellendorffii</name>
    <name type="common">Spikemoss</name>
    <dbReference type="NCBI Taxonomy" id="88036"/>
    <lineage>
        <taxon>Eukaryota</taxon>
        <taxon>Viridiplantae</taxon>
        <taxon>Streptophyta</taxon>
        <taxon>Embryophyta</taxon>
        <taxon>Tracheophyta</taxon>
        <taxon>Lycopodiopsida</taxon>
        <taxon>Selaginellales</taxon>
        <taxon>Selaginellaceae</taxon>
        <taxon>Selaginella</taxon>
    </lineage>
</organism>
<dbReference type="InterPro" id="IPR036514">
    <property type="entry name" value="SGNH_hydro_sf"/>
</dbReference>